<keyword evidence="2" id="KW-1185">Reference proteome</keyword>
<protein>
    <submittedName>
        <fullName evidence="1">Uncharacterized protein</fullName>
    </submittedName>
</protein>
<gene>
    <name evidence="1" type="ORF">AAFF_G00002370</name>
</gene>
<organism evidence="1 2">
    <name type="scientific">Aldrovandia affinis</name>
    <dbReference type="NCBI Taxonomy" id="143900"/>
    <lineage>
        <taxon>Eukaryota</taxon>
        <taxon>Metazoa</taxon>
        <taxon>Chordata</taxon>
        <taxon>Craniata</taxon>
        <taxon>Vertebrata</taxon>
        <taxon>Euteleostomi</taxon>
        <taxon>Actinopterygii</taxon>
        <taxon>Neopterygii</taxon>
        <taxon>Teleostei</taxon>
        <taxon>Notacanthiformes</taxon>
        <taxon>Halosauridae</taxon>
        <taxon>Aldrovandia</taxon>
    </lineage>
</organism>
<evidence type="ECO:0000313" key="2">
    <source>
        <dbReference type="Proteomes" id="UP001221898"/>
    </source>
</evidence>
<dbReference type="EMBL" id="JAINUG010000001">
    <property type="protein sequence ID" value="KAJ8418738.1"/>
    <property type="molecule type" value="Genomic_DNA"/>
</dbReference>
<sequence length="97" mass="10465">MTAGSFALCYPPDGLIVSRDVLILGVLELSHLLICHFTIQDKNKACAPPGCEEPSSGFLTPCCRTDLKCFQIADAHPAHFSFHTREAPPTTSNSHAP</sequence>
<dbReference type="Proteomes" id="UP001221898">
    <property type="component" value="Unassembled WGS sequence"/>
</dbReference>
<reference evidence="1" key="1">
    <citation type="journal article" date="2023" name="Science">
        <title>Genome structures resolve the early diversification of teleost fishes.</title>
        <authorList>
            <person name="Parey E."/>
            <person name="Louis A."/>
            <person name="Montfort J."/>
            <person name="Bouchez O."/>
            <person name="Roques C."/>
            <person name="Iampietro C."/>
            <person name="Lluch J."/>
            <person name="Castinel A."/>
            <person name="Donnadieu C."/>
            <person name="Desvignes T."/>
            <person name="Floi Bucao C."/>
            <person name="Jouanno E."/>
            <person name="Wen M."/>
            <person name="Mejri S."/>
            <person name="Dirks R."/>
            <person name="Jansen H."/>
            <person name="Henkel C."/>
            <person name="Chen W.J."/>
            <person name="Zahm M."/>
            <person name="Cabau C."/>
            <person name="Klopp C."/>
            <person name="Thompson A.W."/>
            <person name="Robinson-Rechavi M."/>
            <person name="Braasch I."/>
            <person name="Lecointre G."/>
            <person name="Bobe J."/>
            <person name="Postlethwait J.H."/>
            <person name="Berthelot C."/>
            <person name="Roest Crollius H."/>
            <person name="Guiguen Y."/>
        </authorList>
    </citation>
    <scope>NUCLEOTIDE SEQUENCE</scope>
    <source>
        <strain evidence="1">NC1722</strain>
    </source>
</reference>
<dbReference type="AlphaFoldDB" id="A0AAD7X3J1"/>
<evidence type="ECO:0000313" key="1">
    <source>
        <dbReference type="EMBL" id="KAJ8418738.1"/>
    </source>
</evidence>
<name>A0AAD7X3J1_9TELE</name>
<accession>A0AAD7X3J1</accession>
<proteinExistence type="predicted"/>
<comment type="caution">
    <text evidence="1">The sequence shown here is derived from an EMBL/GenBank/DDBJ whole genome shotgun (WGS) entry which is preliminary data.</text>
</comment>